<evidence type="ECO:0000256" key="4">
    <source>
        <dbReference type="ARBA" id="ARBA00022832"/>
    </source>
</evidence>
<dbReference type="SUPFAM" id="SSF51230">
    <property type="entry name" value="Single hybrid motif"/>
    <property type="match status" value="1"/>
</dbReference>
<feature type="compositionally biased region" description="Low complexity" evidence="9">
    <location>
        <begin position="45"/>
        <end position="93"/>
    </location>
</feature>
<keyword evidence="6 8" id="KW-0275">Fatty acid biosynthesis</keyword>
<dbReference type="PRINTS" id="PR01071">
    <property type="entry name" value="ACOABIOTINCC"/>
</dbReference>
<evidence type="ECO:0000256" key="1">
    <source>
        <dbReference type="ARBA" id="ARBA00005194"/>
    </source>
</evidence>
<evidence type="ECO:0000313" key="12">
    <source>
        <dbReference type="Proteomes" id="UP001319861"/>
    </source>
</evidence>
<dbReference type="InterPro" id="IPR000089">
    <property type="entry name" value="Biotin_lipoyl"/>
</dbReference>
<keyword evidence="4 8" id="KW-0276">Fatty acid metabolism</keyword>
<sequence length="182" mass="18571">MDLDLEELAAVIEQLDKTEFTDFLFENGDFKLRVSRGGHFTDAAPRTAAQAAHDAAPSPAASPSPATVAAPQPAPAAAAAPAPGLHSVPASAPQVPPQPEAGHAVVTAPMLGTFYSAAKPGAAPFVAVGDAIGPDTVVCIVEVMKLMNSVQAGISGTITEVYVKDGDLVEFGQPIFEVRESA</sequence>
<dbReference type="CDD" id="cd06850">
    <property type="entry name" value="biotinyl_domain"/>
    <property type="match status" value="1"/>
</dbReference>
<evidence type="ECO:0000256" key="7">
    <source>
        <dbReference type="ARBA" id="ARBA00023267"/>
    </source>
</evidence>
<dbReference type="InterPro" id="IPR001882">
    <property type="entry name" value="Biotin_BS"/>
</dbReference>
<feature type="domain" description="Lipoyl-binding" evidence="10">
    <location>
        <begin position="103"/>
        <end position="179"/>
    </location>
</feature>
<dbReference type="Proteomes" id="UP001319861">
    <property type="component" value="Chromosome"/>
</dbReference>
<evidence type="ECO:0000256" key="2">
    <source>
        <dbReference type="ARBA" id="ARBA00017562"/>
    </source>
</evidence>
<evidence type="ECO:0000256" key="3">
    <source>
        <dbReference type="ARBA" id="ARBA00022516"/>
    </source>
</evidence>
<evidence type="ECO:0000313" key="11">
    <source>
        <dbReference type="EMBL" id="BCT78003.1"/>
    </source>
</evidence>
<dbReference type="InterPro" id="IPR050709">
    <property type="entry name" value="Biotin_Carboxyl_Carrier/Decarb"/>
</dbReference>
<organism evidence="11 12">
    <name type="scientific">Sinomonas cyclohexanicum</name>
    <name type="common">Corynebacterium cyclohexanicum</name>
    <dbReference type="NCBI Taxonomy" id="322009"/>
    <lineage>
        <taxon>Bacteria</taxon>
        <taxon>Bacillati</taxon>
        <taxon>Actinomycetota</taxon>
        <taxon>Actinomycetes</taxon>
        <taxon>Micrococcales</taxon>
        <taxon>Micrococcaceae</taxon>
        <taxon>Sinomonas</taxon>
    </lineage>
</organism>
<dbReference type="EMBL" id="AP024525">
    <property type="protein sequence ID" value="BCT78003.1"/>
    <property type="molecule type" value="Genomic_DNA"/>
</dbReference>
<gene>
    <name evidence="11" type="ORF">SCMU_38450</name>
</gene>
<keyword evidence="7 8" id="KW-0092">Biotin</keyword>
<dbReference type="PROSITE" id="PS00188">
    <property type="entry name" value="BIOTIN"/>
    <property type="match status" value="1"/>
</dbReference>
<comment type="function">
    <text evidence="8">This protein is a component of the acetyl coenzyme A carboxylase complex; first, biotin carboxylase catalyzes the carboxylation of the carrier protein and then the transcarboxylase transfers the carboxyl group to form malonyl-CoA.</text>
</comment>
<evidence type="ECO:0000256" key="8">
    <source>
        <dbReference type="RuleBase" id="RU364072"/>
    </source>
</evidence>
<dbReference type="NCBIfam" id="TIGR00531">
    <property type="entry name" value="BCCP"/>
    <property type="match status" value="1"/>
</dbReference>
<name>A0ABN6FMH5_SINCY</name>
<keyword evidence="12" id="KW-1185">Reference proteome</keyword>
<dbReference type="PANTHER" id="PTHR45266">
    <property type="entry name" value="OXALOACETATE DECARBOXYLASE ALPHA CHAIN"/>
    <property type="match status" value="1"/>
</dbReference>
<proteinExistence type="predicted"/>
<dbReference type="PANTHER" id="PTHR45266:SF3">
    <property type="entry name" value="OXALOACETATE DECARBOXYLASE ALPHA CHAIN"/>
    <property type="match status" value="1"/>
</dbReference>
<comment type="pathway">
    <text evidence="1 8">Lipid metabolism; fatty acid biosynthesis.</text>
</comment>
<protein>
    <recommendedName>
        <fullName evidence="2 8">Biotin carboxyl carrier protein of acetyl-CoA carboxylase</fullName>
    </recommendedName>
</protein>
<keyword evidence="3 8" id="KW-0444">Lipid biosynthesis</keyword>
<dbReference type="RefSeq" id="WP_229230651.1">
    <property type="nucleotide sequence ID" value="NZ_AP024525.1"/>
</dbReference>
<keyword evidence="5 8" id="KW-0443">Lipid metabolism</keyword>
<evidence type="ECO:0000259" key="10">
    <source>
        <dbReference type="PROSITE" id="PS50968"/>
    </source>
</evidence>
<dbReference type="InterPro" id="IPR011053">
    <property type="entry name" value="Single_hybrid_motif"/>
</dbReference>
<evidence type="ECO:0000256" key="6">
    <source>
        <dbReference type="ARBA" id="ARBA00023160"/>
    </source>
</evidence>
<feature type="region of interest" description="Disordered" evidence="9">
    <location>
        <begin position="45"/>
        <end position="101"/>
    </location>
</feature>
<accession>A0ABN6FMH5</accession>
<dbReference type="Pfam" id="PF00364">
    <property type="entry name" value="Biotin_lipoyl"/>
    <property type="match status" value="1"/>
</dbReference>
<dbReference type="InterPro" id="IPR001249">
    <property type="entry name" value="AcCoA_biotinCC"/>
</dbReference>
<reference evidence="11 12" key="1">
    <citation type="journal article" date="2021" name="J. Biosci. Bioeng.">
        <title>Identification and characterization of a chc gene cluster responsible for the aromatization pathway of cyclohexanecarboxylate degradation in Sinomonas cyclohexanicum ATCC 51369.</title>
        <authorList>
            <person name="Yamamoto T."/>
            <person name="Hasegawa Y."/>
            <person name="Lau P.C.K."/>
            <person name="Iwaki H."/>
        </authorList>
    </citation>
    <scope>NUCLEOTIDE SEQUENCE [LARGE SCALE GENOMIC DNA]</scope>
    <source>
        <strain evidence="11 12">ATCC 51369</strain>
    </source>
</reference>
<dbReference type="Gene3D" id="2.40.50.100">
    <property type="match status" value="1"/>
</dbReference>
<evidence type="ECO:0000256" key="5">
    <source>
        <dbReference type="ARBA" id="ARBA00023098"/>
    </source>
</evidence>
<dbReference type="PROSITE" id="PS50968">
    <property type="entry name" value="BIOTINYL_LIPOYL"/>
    <property type="match status" value="1"/>
</dbReference>
<evidence type="ECO:0000256" key="9">
    <source>
        <dbReference type="SAM" id="MobiDB-lite"/>
    </source>
</evidence>